<sequence length="270" mass="30896">MASISGAHEASVKIAQLNANGSKTVMAEMRKLAEELRFDIICIQEPYTYQGSIPGMPIDARTVMYGDRPKTATVIFNRGITATKLDHLSDSHSVVIEIHTHIGRWVLLNQYYQFEDPIDLHLRKTRMVFMMYSDVPVVLMADANAKSGLWKSRAGVATYIDVTITNTLVNDRLKNWEVVRHAIISDHNLIQFYITKEQSTDNSTREHGERPKYNLRKANWERLRSDCLVPQPGAGRLDVNSYAKQIKVAIRKAMEKHIVLYHSQVRDDWT</sequence>
<dbReference type="InterPro" id="IPR036691">
    <property type="entry name" value="Endo/exonu/phosph_ase_sf"/>
</dbReference>
<dbReference type="Gene3D" id="3.60.10.10">
    <property type="entry name" value="Endonuclease/exonuclease/phosphatase"/>
    <property type="match status" value="1"/>
</dbReference>
<dbReference type="AlphaFoldDB" id="A0AAW1JDR5"/>
<accession>A0AAW1JDR5</accession>
<evidence type="ECO:0000313" key="1">
    <source>
        <dbReference type="EMBL" id="KAK9701476.1"/>
    </source>
</evidence>
<keyword evidence="2" id="KW-1185">Reference proteome</keyword>
<reference evidence="1 2" key="1">
    <citation type="journal article" date="2024" name="BMC Genomics">
        <title>De novo assembly and annotation of Popillia japonica's genome with initial clues to its potential as an invasive pest.</title>
        <authorList>
            <person name="Cucini C."/>
            <person name="Boschi S."/>
            <person name="Funari R."/>
            <person name="Cardaioli E."/>
            <person name="Iannotti N."/>
            <person name="Marturano G."/>
            <person name="Paoli F."/>
            <person name="Bruttini M."/>
            <person name="Carapelli A."/>
            <person name="Frati F."/>
            <person name="Nardi F."/>
        </authorList>
    </citation>
    <scope>NUCLEOTIDE SEQUENCE [LARGE SCALE GENOMIC DNA]</scope>
    <source>
        <strain evidence="1">DMR45628</strain>
    </source>
</reference>
<dbReference type="Proteomes" id="UP001458880">
    <property type="component" value="Unassembled WGS sequence"/>
</dbReference>
<name>A0AAW1JDR5_POPJA</name>
<evidence type="ECO:0000313" key="2">
    <source>
        <dbReference type="Proteomes" id="UP001458880"/>
    </source>
</evidence>
<evidence type="ECO:0008006" key="3">
    <source>
        <dbReference type="Google" id="ProtNLM"/>
    </source>
</evidence>
<organism evidence="1 2">
    <name type="scientific">Popillia japonica</name>
    <name type="common">Japanese beetle</name>
    <dbReference type="NCBI Taxonomy" id="7064"/>
    <lineage>
        <taxon>Eukaryota</taxon>
        <taxon>Metazoa</taxon>
        <taxon>Ecdysozoa</taxon>
        <taxon>Arthropoda</taxon>
        <taxon>Hexapoda</taxon>
        <taxon>Insecta</taxon>
        <taxon>Pterygota</taxon>
        <taxon>Neoptera</taxon>
        <taxon>Endopterygota</taxon>
        <taxon>Coleoptera</taxon>
        <taxon>Polyphaga</taxon>
        <taxon>Scarabaeiformia</taxon>
        <taxon>Scarabaeidae</taxon>
        <taxon>Rutelinae</taxon>
        <taxon>Popillia</taxon>
    </lineage>
</organism>
<gene>
    <name evidence="1" type="ORF">QE152_g30569</name>
</gene>
<protein>
    <recommendedName>
        <fullName evidence="3">Endonuclease/exonuclease/phosphatase domain-containing protein</fullName>
    </recommendedName>
</protein>
<proteinExistence type="predicted"/>
<comment type="caution">
    <text evidence="1">The sequence shown here is derived from an EMBL/GenBank/DDBJ whole genome shotgun (WGS) entry which is preliminary data.</text>
</comment>
<dbReference type="EMBL" id="JASPKY010000413">
    <property type="protein sequence ID" value="KAK9701476.1"/>
    <property type="molecule type" value="Genomic_DNA"/>
</dbReference>
<dbReference type="SUPFAM" id="SSF56219">
    <property type="entry name" value="DNase I-like"/>
    <property type="match status" value="1"/>
</dbReference>